<dbReference type="GO" id="GO:0005829">
    <property type="term" value="C:cytosol"/>
    <property type="evidence" value="ECO:0007669"/>
    <property type="project" value="TreeGrafter"/>
</dbReference>
<organism evidence="4 5">
    <name type="scientific">Shigella flexneri</name>
    <dbReference type="NCBI Taxonomy" id="623"/>
    <lineage>
        <taxon>Bacteria</taxon>
        <taxon>Pseudomonadati</taxon>
        <taxon>Pseudomonadota</taxon>
        <taxon>Gammaproteobacteria</taxon>
        <taxon>Enterobacterales</taxon>
        <taxon>Enterobacteriaceae</taxon>
        <taxon>Shigella</taxon>
    </lineage>
</organism>
<dbReference type="PANTHER" id="PTHR10584:SF166">
    <property type="entry name" value="RIBOKINASE"/>
    <property type="match status" value="1"/>
</dbReference>
<dbReference type="PANTHER" id="PTHR10584">
    <property type="entry name" value="SUGAR KINASE"/>
    <property type="match status" value="1"/>
</dbReference>
<sequence>MDIAVIGSNMVDLITYTNQMPKEGETLEAPAFKIGCGGKGANQAVAAAKLNSKVLMLTKVGDDIFADNTIRNLESGNDSNLLIVFYVQIMPDDLVMQLHRF</sequence>
<evidence type="ECO:0000313" key="4">
    <source>
        <dbReference type="EMBL" id="SVH92119.1"/>
    </source>
</evidence>
<keyword evidence="1 4" id="KW-0808">Transferase</keyword>
<dbReference type="EC" id="2.7.1.15" evidence="4"/>
<feature type="domain" description="Carbohydrate kinase PfkB" evidence="3">
    <location>
        <begin position="2"/>
        <end position="75"/>
    </location>
</feature>
<reference evidence="4 5" key="1">
    <citation type="submission" date="2018-06" db="EMBL/GenBank/DDBJ databases">
        <authorList>
            <consortium name="Pathogen Informatics"/>
            <person name="Doyle S."/>
        </authorList>
    </citation>
    <scope>NUCLEOTIDE SEQUENCE [LARGE SCALE GENOMIC DNA]</scope>
    <source>
        <strain evidence="4 5">4028STDY6275000</strain>
    </source>
</reference>
<dbReference type="InterPro" id="IPR029056">
    <property type="entry name" value="Ribokinase-like"/>
</dbReference>
<keyword evidence="2" id="KW-0418">Kinase</keyword>
<accession>A0A658Z5B3</accession>
<proteinExistence type="predicted"/>
<dbReference type="RefSeq" id="WP_370576824.1">
    <property type="nucleotide sequence ID" value="NZ_CAJFAP010000001.1"/>
</dbReference>
<dbReference type="Gene3D" id="3.40.1190.20">
    <property type="match status" value="1"/>
</dbReference>
<evidence type="ECO:0000313" key="5">
    <source>
        <dbReference type="Proteomes" id="UP000260191"/>
    </source>
</evidence>
<protein>
    <submittedName>
        <fullName evidence="4">Putative alpha-mannosidase</fullName>
        <ecNumber evidence="4">2.7.1.15</ecNumber>
    </submittedName>
</protein>
<dbReference type="EMBL" id="UIPR01000167">
    <property type="protein sequence ID" value="SVH92119.1"/>
    <property type="molecule type" value="Genomic_DNA"/>
</dbReference>
<dbReference type="SUPFAM" id="SSF53613">
    <property type="entry name" value="Ribokinase-like"/>
    <property type="match status" value="1"/>
</dbReference>
<dbReference type="Pfam" id="PF00294">
    <property type="entry name" value="PfkB"/>
    <property type="match status" value="1"/>
</dbReference>
<gene>
    <name evidence="4" type="primary">rbsK_2</name>
    <name evidence="4" type="ORF">SAMEA3710514_05035</name>
</gene>
<dbReference type="PRINTS" id="PR00990">
    <property type="entry name" value="RIBOKINASE"/>
</dbReference>
<dbReference type="Proteomes" id="UP000260191">
    <property type="component" value="Unassembled WGS sequence"/>
</dbReference>
<evidence type="ECO:0000259" key="3">
    <source>
        <dbReference type="Pfam" id="PF00294"/>
    </source>
</evidence>
<evidence type="ECO:0000256" key="1">
    <source>
        <dbReference type="ARBA" id="ARBA00022679"/>
    </source>
</evidence>
<dbReference type="GO" id="GO:0004747">
    <property type="term" value="F:ribokinase activity"/>
    <property type="evidence" value="ECO:0007669"/>
    <property type="project" value="UniProtKB-EC"/>
</dbReference>
<evidence type="ECO:0000256" key="2">
    <source>
        <dbReference type="ARBA" id="ARBA00022777"/>
    </source>
</evidence>
<name>A0A658Z5B3_SHIFL</name>
<dbReference type="InterPro" id="IPR011611">
    <property type="entry name" value="PfkB_dom"/>
</dbReference>
<dbReference type="InterPro" id="IPR002139">
    <property type="entry name" value="Ribo/fructo_kinase"/>
</dbReference>
<dbReference type="AlphaFoldDB" id="A0A658Z5B3"/>